<proteinExistence type="predicted"/>
<dbReference type="GO" id="GO:0005524">
    <property type="term" value="F:ATP binding"/>
    <property type="evidence" value="ECO:0007669"/>
    <property type="project" value="InterPro"/>
</dbReference>
<dbReference type="AlphaFoldDB" id="A0A6J6NAY3"/>
<gene>
    <name evidence="1" type="ORF">UFOPK2423_00100</name>
</gene>
<evidence type="ECO:0000313" key="1">
    <source>
        <dbReference type="EMBL" id="CAB4683347.1"/>
    </source>
</evidence>
<dbReference type="Gene3D" id="3.90.550.10">
    <property type="entry name" value="Spore Coat Polysaccharide Biosynthesis Protein SpsA, Chain A"/>
    <property type="match status" value="1"/>
</dbReference>
<protein>
    <submittedName>
        <fullName evidence="1">Unannotated protein</fullName>
    </submittedName>
</protein>
<dbReference type="SUPFAM" id="SSF47323">
    <property type="entry name" value="Anticodon-binding domain of a subclass of class I aminoacyl-tRNA synthetases"/>
    <property type="match status" value="1"/>
</dbReference>
<accession>A0A6J6NAY3</accession>
<dbReference type="EMBL" id="CAEZXN010000001">
    <property type="protein sequence ID" value="CAB4683347.1"/>
    <property type="molecule type" value="Genomic_DNA"/>
</dbReference>
<dbReference type="GO" id="GO:0004812">
    <property type="term" value="F:aminoacyl-tRNA ligase activity"/>
    <property type="evidence" value="ECO:0007669"/>
    <property type="project" value="InterPro"/>
</dbReference>
<dbReference type="GO" id="GO:0006418">
    <property type="term" value="P:tRNA aminoacylation for protein translation"/>
    <property type="evidence" value="ECO:0007669"/>
    <property type="project" value="InterPro"/>
</dbReference>
<dbReference type="InterPro" id="IPR009080">
    <property type="entry name" value="tRNAsynth_Ia_anticodon-bd"/>
</dbReference>
<reference evidence="1" key="1">
    <citation type="submission" date="2020-05" db="EMBL/GenBank/DDBJ databases">
        <authorList>
            <person name="Chiriac C."/>
            <person name="Salcher M."/>
            <person name="Ghai R."/>
            <person name="Kavagutti S V."/>
        </authorList>
    </citation>
    <scope>NUCLEOTIDE SEQUENCE</scope>
</reference>
<name>A0A6J6NAY3_9ZZZZ</name>
<sequence length="302" mass="33454">MSEAPVDVIALAEARKLAKATKDFALADHLREEISVLGWQIKDLPGSYELSPQPTFETFTSFDDVPETPTNAHYLALIKVDGWLEDIKTCTDALHERAPEVAVLLVDVSGDTEIAEGVHHIASAHGFHEIHLTRDPGWGPVMRSASEKFHAENIILMDPSTVLLENPIPAIDATLADPGVVAVGWRGALVNIEDAWRTVDDKGPGEVDVLLGYFMAVRRKALLATEAPHTKALFYRNADLELSLELRAHGGRLVALDLPLAQGRHRGYHDSEPAMRERESKKNYDRILAKFRGRSEILSPRR</sequence>
<dbReference type="SUPFAM" id="SSF53448">
    <property type="entry name" value="Nucleotide-diphospho-sugar transferases"/>
    <property type="match status" value="1"/>
</dbReference>
<dbReference type="Gene3D" id="1.20.120.1910">
    <property type="entry name" value="Cysteine-tRNA ligase, C-terminal anti-codon recognition domain"/>
    <property type="match status" value="1"/>
</dbReference>
<organism evidence="1">
    <name type="scientific">freshwater metagenome</name>
    <dbReference type="NCBI Taxonomy" id="449393"/>
    <lineage>
        <taxon>unclassified sequences</taxon>
        <taxon>metagenomes</taxon>
        <taxon>ecological metagenomes</taxon>
    </lineage>
</organism>
<dbReference type="InterPro" id="IPR029044">
    <property type="entry name" value="Nucleotide-diphossugar_trans"/>
</dbReference>